<feature type="region of interest" description="Disordered" evidence="1">
    <location>
        <begin position="90"/>
        <end position="161"/>
    </location>
</feature>
<dbReference type="EMBL" id="CABWIL020000019">
    <property type="protein sequence ID" value="CAB3968697.1"/>
    <property type="molecule type" value="Genomic_DNA"/>
</dbReference>
<sequence>MSIKNRGQDLKIASVHDRPVVRSGAGHTLTHAVGSIAHADPLQPRRISSGSCVPVRRTRPSSACRCLTACATAAICRGCRLRSGEAAWPMTTTRRPDSRRRNSTHSRGVPARRASDSHAALREIRAGTTDFTRGRDDAPENDRRERHACRPASAPRPARRDGARLITACNGRMEDERAVHCSDTMRLSGGGRDYAASGMRYRPFPGISTEITGNRPSSFCGKVVFATD</sequence>
<evidence type="ECO:0000313" key="3">
    <source>
        <dbReference type="Proteomes" id="UP000494301"/>
    </source>
</evidence>
<evidence type="ECO:0000256" key="1">
    <source>
        <dbReference type="SAM" id="MobiDB-lite"/>
    </source>
</evidence>
<evidence type="ECO:0000313" key="2">
    <source>
        <dbReference type="EMBL" id="CAB3968697.1"/>
    </source>
</evidence>
<accession>A0A6J5JAM1</accession>
<dbReference type="Proteomes" id="UP000494301">
    <property type="component" value="Unassembled WGS sequence"/>
</dbReference>
<protein>
    <submittedName>
        <fullName evidence="2">Uncharacterized protein</fullName>
    </submittedName>
</protein>
<feature type="compositionally biased region" description="Basic and acidic residues" evidence="1">
    <location>
        <begin position="113"/>
        <end position="125"/>
    </location>
</feature>
<reference evidence="2 3" key="1">
    <citation type="submission" date="2020-04" db="EMBL/GenBank/DDBJ databases">
        <authorList>
            <person name="Depoorter E."/>
        </authorList>
    </citation>
    <scope>NUCLEOTIDE SEQUENCE [LARGE SCALE GENOMIC DNA]</scope>
    <source>
        <strain evidence="2 3">BCC0217</strain>
    </source>
</reference>
<organism evidence="2 3">
    <name type="scientific">Burkholderia aenigmatica</name>
    <dbReference type="NCBI Taxonomy" id="2015348"/>
    <lineage>
        <taxon>Bacteria</taxon>
        <taxon>Pseudomonadati</taxon>
        <taxon>Pseudomonadota</taxon>
        <taxon>Betaproteobacteria</taxon>
        <taxon>Burkholderiales</taxon>
        <taxon>Burkholderiaceae</taxon>
        <taxon>Burkholderia</taxon>
        <taxon>Burkholderia cepacia complex</taxon>
    </lineage>
</organism>
<dbReference type="AlphaFoldDB" id="A0A6J5JAM1"/>
<gene>
    <name evidence="2" type="ORF">BLA3211_05116</name>
</gene>
<feature type="compositionally biased region" description="Basic and acidic residues" evidence="1">
    <location>
        <begin position="132"/>
        <end position="145"/>
    </location>
</feature>
<name>A0A6J5JAM1_9BURK</name>
<proteinExistence type="predicted"/>